<keyword evidence="1" id="KW-0472">Membrane</keyword>
<proteinExistence type="predicted"/>
<dbReference type="EMBL" id="CP099427">
    <property type="protein sequence ID" value="USW58224.1"/>
    <property type="molecule type" value="Genomic_DNA"/>
</dbReference>
<evidence type="ECO:0000313" key="2">
    <source>
        <dbReference type="EMBL" id="USW58224.1"/>
    </source>
</evidence>
<feature type="transmembrane region" description="Helical" evidence="1">
    <location>
        <begin position="168"/>
        <end position="188"/>
    </location>
</feature>
<protein>
    <submittedName>
        <fullName evidence="2">Uncharacterized protein</fullName>
    </submittedName>
</protein>
<dbReference type="Proteomes" id="UP001056384">
    <property type="component" value="Chromosome 10"/>
</dbReference>
<evidence type="ECO:0000256" key="1">
    <source>
        <dbReference type="SAM" id="Phobius"/>
    </source>
</evidence>
<sequence>MVSTLLRPYLSGKHYAVKAFSTASIPRASILFQLGALSNSRETQHFNKISKLNRYDHSPNLKLIKSSEIDPYPVPIERLLQNAPPTRADSSTTGQSTFRRADTGPAWDAKALAVGRAVLADTQLQTSRMSRLVGRAKRREIRATQLLAEKVAALAHERRRMREEMRSAGYLIFLSVATATGFAMWTFWPADRARDSADIGRKIAEKARASIPLPSITPITPAKETIAGAGAVPAVAAVTGEPTIAPAVVLREEAVSVPAFQWSWRSLFWKEY</sequence>
<organism evidence="2 3">
    <name type="scientific">Septoria linicola</name>
    <dbReference type="NCBI Taxonomy" id="215465"/>
    <lineage>
        <taxon>Eukaryota</taxon>
        <taxon>Fungi</taxon>
        <taxon>Dikarya</taxon>
        <taxon>Ascomycota</taxon>
        <taxon>Pezizomycotina</taxon>
        <taxon>Dothideomycetes</taxon>
        <taxon>Dothideomycetidae</taxon>
        <taxon>Mycosphaerellales</taxon>
        <taxon>Mycosphaerellaceae</taxon>
        <taxon>Septoria</taxon>
    </lineage>
</organism>
<evidence type="ECO:0000313" key="3">
    <source>
        <dbReference type="Proteomes" id="UP001056384"/>
    </source>
</evidence>
<keyword evidence="1" id="KW-1133">Transmembrane helix</keyword>
<reference evidence="2" key="1">
    <citation type="submission" date="2022-06" db="EMBL/GenBank/DDBJ databases">
        <title>Complete genome sequences of two strains of the flax pathogen Septoria linicola.</title>
        <authorList>
            <person name="Lapalu N."/>
            <person name="Simon A."/>
            <person name="Demenou B."/>
            <person name="Paumier D."/>
            <person name="Guillot M.-P."/>
            <person name="Gout L."/>
            <person name="Valade R."/>
        </authorList>
    </citation>
    <scope>NUCLEOTIDE SEQUENCE</scope>
    <source>
        <strain evidence="2">SE15195</strain>
    </source>
</reference>
<accession>A0A9Q9AZS8</accession>
<keyword evidence="3" id="KW-1185">Reference proteome</keyword>
<dbReference type="AlphaFoldDB" id="A0A9Q9AZS8"/>
<name>A0A9Q9AZS8_9PEZI</name>
<keyword evidence="1" id="KW-0812">Transmembrane</keyword>
<gene>
    <name evidence="2" type="ORF">Slin15195_G115430</name>
</gene>